<keyword evidence="3" id="KW-1185">Reference proteome</keyword>
<dbReference type="RefSeq" id="WP_176124312.1">
    <property type="nucleotide sequence ID" value="NZ_JBNDJB010000002.1"/>
</dbReference>
<dbReference type="Proteomes" id="UP000821598">
    <property type="component" value="Unassembled WGS sequence"/>
</dbReference>
<evidence type="ECO:0008006" key="4">
    <source>
        <dbReference type="Google" id="ProtNLM"/>
    </source>
</evidence>
<name>A0ABX2NMG5_9BURK</name>
<protein>
    <recommendedName>
        <fullName evidence="4">HEAT repeat domain-containing protein</fullName>
    </recommendedName>
</protein>
<accession>A0ABX2NMG5</accession>
<dbReference type="EMBL" id="VOMC01000018">
    <property type="protein sequence ID" value="NVI05630.1"/>
    <property type="molecule type" value="Genomic_DNA"/>
</dbReference>
<reference evidence="2 3" key="1">
    <citation type="submission" date="2019-08" db="EMBL/GenBank/DDBJ databases">
        <title>Paraburkholderia simonii sp. nov. and P. youngii sp. nov. Brazilian and Mexican Mimosa-associated rhizobia.</title>
        <authorList>
            <person name="Mavima L."/>
            <person name="Beukes C.W."/>
            <person name="Palmer M."/>
            <person name="De Meyer S.E."/>
            <person name="James E.K."/>
            <person name="Maluk M."/>
            <person name="Avontuur J.R."/>
            <person name="Chan W.Y."/>
            <person name="Venter S.N."/>
            <person name="Steenkamp E.T."/>
        </authorList>
    </citation>
    <scope>NUCLEOTIDE SEQUENCE [LARGE SCALE GENOMIC DNA]</scope>
    <source>
        <strain evidence="2 3">JPY454</strain>
    </source>
</reference>
<evidence type="ECO:0000313" key="3">
    <source>
        <dbReference type="Proteomes" id="UP000821598"/>
    </source>
</evidence>
<evidence type="ECO:0000256" key="1">
    <source>
        <dbReference type="SAM" id="SignalP"/>
    </source>
</evidence>
<feature type="signal peptide" evidence="1">
    <location>
        <begin position="1"/>
        <end position="18"/>
    </location>
</feature>
<evidence type="ECO:0000313" key="2">
    <source>
        <dbReference type="EMBL" id="NVI05630.1"/>
    </source>
</evidence>
<sequence>MKKLLALLILVCASAAVGAVQSNTPAEVSAAIGRQGASAFFRSLDEATADRLFEQIGTGRADWVALAPKLAVGADGANAEGLGIALAYALPRNPAAVLKVVDPLEGDGHVLAISRVCGIPFIDDAPKNYKAKALHAVSAITTANPHIKARCLDALRKP</sequence>
<comment type="caution">
    <text evidence="2">The sequence shown here is derived from an EMBL/GenBank/DDBJ whole genome shotgun (WGS) entry which is preliminary data.</text>
</comment>
<feature type="chain" id="PRO_5046994167" description="HEAT repeat domain-containing protein" evidence="1">
    <location>
        <begin position="19"/>
        <end position="158"/>
    </location>
</feature>
<proteinExistence type="predicted"/>
<organism evidence="2 3">
    <name type="scientific">Paraburkholderia youngii</name>
    <dbReference type="NCBI Taxonomy" id="2782701"/>
    <lineage>
        <taxon>Bacteria</taxon>
        <taxon>Pseudomonadati</taxon>
        <taxon>Pseudomonadota</taxon>
        <taxon>Betaproteobacteria</taxon>
        <taxon>Burkholderiales</taxon>
        <taxon>Burkholderiaceae</taxon>
        <taxon>Paraburkholderia</taxon>
    </lineage>
</organism>
<keyword evidence="1" id="KW-0732">Signal</keyword>
<gene>
    <name evidence="2" type="ORF">FSB64_18025</name>
</gene>